<feature type="domain" description="RING-type" evidence="6">
    <location>
        <begin position="557"/>
        <end position="598"/>
    </location>
</feature>
<comment type="caution">
    <text evidence="7">The sequence shown here is derived from an EMBL/GenBank/DDBJ whole genome shotgun (WGS) entry which is preliminary data.</text>
</comment>
<keyword evidence="8" id="KW-1185">Reference proteome</keyword>
<dbReference type="Pfam" id="PF13639">
    <property type="entry name" value="zf-RING_2"/>
    <property type="match status" value="1"/>
</dbReference>
<evidence type="ECO:0000256" key="1">
    <source>
        <dbReference type="ARBA" id="ARBA00022723"/>
    </source>
</evidence>
<dbReference type="InterPro" id="IPR051834">
    <property type="entry name" value="RING_finger_E3_ligase"/>
</dbReference>
<dbReference type="FunFam" id="3.30.40.10:FF:000594">
    <property type="entry name" value="RING/U-box superfamily protein"/>
    <property type="match status" value="1"/>
</dbReference>
<evidence type="ECO:0000256" key="2">
    <source>
        <dbReference type="ARBA" id="ARBA00022771"/>
    </source>
</evidence>
<sequence>MDFMDIDQIEEVPDTPDRFITSCNNDGNNSGNRSNGSSSCRVIDRGYYNQMLRNEPREKGKSNVMPHHDRGKTLSNSSSFVDLTERNRADLVLGLNNVIKLGPRSDGGKGVAFGAENSSSSSAGTPPKVNRHKRLVRNGCISPNNIAKSKQVSERHDSSRVTNTASDGPSSKVDIKDLVSEAKDSYRFKGKGVSHHPHLHENPDSRNTHVIFKEVTAAGKESEGWRSTHNTMKKVDPTSVNGGDQHILRGKSASSSVNDQVKNGKAPTDHRNGSSSSSFFNRFEDLDIDSMQLKERAQLTKRQREGVGSSNTRGRDVAYVNNANMASSSLNRDSSTSRSTRNKNRRGAGSSDQVVAIDELFHEGGGDHGSGSNVDSTVMDLQLEADERLARELQEQLYNEELSVGFGTDEMDSYHAMTMAMQQERSLRAGGRPSSRSRSNASLSSSSNRAQTPTSTRFARLRGRFPGRPRTISSARGSIFPPNMDVDMRMHILEALEAFNDMELPSNLLQVGREFNENDYEMLLALDDNNHQHGGATYAQINNLPQSTVQAENLQECAICLETPNVGETIRHLPCFHKFHKDCIDEWLKRKTSCPVCKSSVT</sequence>
<evidence type="ECO:0000256" key="4">
    <source>
        <dbReference type="PROSITE-ProRule" id="PRU00175"/>
    </source>
</evidence>
<feature type="compositionally biased region" description="Low complexity" evidence="5">
    <location>
        <begin position="428"/>
        <end position="449"/>
    </location>
</feature>
<dbReference type="InterPro" id="IPR001841">
    <property type="entry name" value="Znf_RING"/>
</dbReference>
<feature type="compositionally biased region" description="Basic and acidic residues" evidence="5">
    <location>
        <begin position="54"/>
        <end position="72"/>
    </location>
</feature>
<dbReference type="PANTHER" id="PTHR45931:SF25">
    <property type="entry name" value="E3 UBIQUITIN-PROTEIN LIGASE RLIM-LIKE ISOFORM X1"/>
    <property type="match status" value="1"/>
</dbReference>
<feature type="region of interest" description="Disordered" evidence="5">
    <location>
        <begin position="297"/>
        <end position="354"/>
    </location>
</feature>
<feature type="region of interest" description="Disordered" evidence="5">
    <location>
        <begin position="22"/>
        <end position="41"/>
    </location>
</feature>
<dbReference type="PROSITE" id="PS50089">
    <property type="entry name" value="ZF_RING_2"/>
    <property type="match status" value="1"/>
</dbReference>
<dbReference type="Proteomes" id="UP001408789">
    <property type="component" value="Unassembled WGS sequence"/>
</dbReference>
<evidence type="ECO:0000256" key="5">
    <source>
        <dbReference type="SAM" id="MobiDB-lite"/>
    </source>
</evidence>
<evidence type="ECO:0000313" key="8">
    <source>
        <dbReference type="Proteomes" id="UP001408789"/>
    </source>
</evidence>
<dbReference type="AlphaFoldDB" id="A0AAP0GXJ5"/>
<feature type="compositionally biased region" description="Polar residues" evidence="5">
    <location>
        <begin position="160"/>
        <end position="169"/>
    </location>
</feature>
<dbReference type="SUPFAM" id="SSF57850">
    <property type="entry name" value="RING/U-box"/>
    <property type="match status" value="1"/>
</dbReference>
<dbReference type="SMART" id="SM00184">
    <property type="entry name" value="RING"/>
    <property type="match status" value="1"/>
</dbReference>
<organism evidence="7 8">
    <name type="scientific">Deinandra increscens subsp. villosa</name>
    <dbReference type="NCBI Taxonomy" id="3103831"/>
    <lineage>
        <taxon>Eukaryota</taxon>
        <taxon>Viridiplantae</taxon>
        <taxon>Streptophyta</taxon>
        <taxon>Embryophyta</taxon>
        <taxon>Tracheophyta</taxon>
        <taxon>Spermatophyta</taxon>
        <taxon>Magnoliopsida</taxon>
        <taxon>eudicotyledons</taxon>
        <taxon>Gunneridae</taxon>
        <taxon>Pentapetalae</taxon>
        <taxon>asterids</taxon>
        <taxon>campanulids</taxon>
        <taxon>Asterales</taxon>
        <taxon>Asteraceae</taxon>
        <taxon>Asteroideae</taxon>
        <taxon>Heliantheae alliance</taxon>
        <taxon>Madieae</taxon>
        <taxon>Madiinae</taxon>
        <taxon>Deinandra</taxon>
    </lineage>
</organism>
<evidence type="ECO:0000259" key="6">
    <source>
        <dbReference type="PROSITE" id="PS50089"/>
    </source>
</evidence>
<keyword evidence="2 4" id="KW-0863">Zinc-finger</keyword>
<dbReference type="Gene3D" id="3.30.40.10">
    <property type="entry name" value="Zinc/RING finger domain, C3HC4 (zinc finger)"/>
    <property type="match status" value="1"/>
</dbReference>
<dbReference type="GO" id="GO:0008270">
    <property type="term" value="F:zinc ion binding"/>
    <property type="evidence" value="ECO:0007669"/>
    <property type="project" value="UniProtKB-KW"/>
</dbReference>
<evidence type="ECO:0000313" key="7">
    <source>
        <dbReference type="EMBL" id="KAK9062565.1"/>
    </source>
</evidence>
<keyword evidence="1" id="KW-0479">Metal-binding</keyword>
<gene>
    <name evidence="7" type="ORF">SSX86_019752</name>
</gene>
<dbReference type="GO" id="GO:0061630">
    <property type="term" value="F:ubiquitin protein ligase activity"/>
    <property type="evidence" value="ECO:0007669"/>
    <property type="project" value="TreeGrafter"/>
</dbReference>
<feature type="compositionally biased region" description="Polar residues" evidence="5">
    <location>
        <begin position="141"/>
        <end position="150"/>
    </location>
</feature>
<feature type="region of interest" description="Disordered" evidence="5">
    <location>
        <begin position="422"/>
        <end position="459"/>
    </location>
</feature>
<dbReference type="InterPro" id="IPR013083">
    <property type="entry name" value="Znf_RING/FYVE/PHD"/>
</dbReference>
<feature type="compositionally biased region" description="Polar residues" evidence="5">
    <location>
        <begin position="252"/>
        <end position="261"/>
    </location>
</feature>
<protein>
    <recommendedName>
        <fullName evidence="6">RING-type domain-containing protein</fullName>
    </recommendedName>
</protein>
<name>A0AAP0GXJ5_9ASTR</name>
<dbReference type="GO" id="GO:0006511">
    <property type="term" value="P:ubiquitin-dependent protein catabolic process"/>
    <property type="evidence" value="ECO:0007669"/>
    <property type="project" value="TreeGrafter"/>
</dbReference>
<reference evidence="7 8" key="1">
    <citation type="submission" date="2024-04" db="EMBL/GenBank/DDBJ databases">
        <title>The reference genome of an endangered Asteraceae, Deinandra increscens subsp. villosa, native to the Central Coast of California.</title>
        <authorList>
            <person name="Guilliams M."/>
            <person name="Hasenstab-Lehman K."/>
            <person name="Meyer R."/>
            <person name="Mcevoy S."/>
        </authorList>
    </citation>
    <scope>NUCLEOTIDE SEQUENCE [LARGE SCALE GENOMIC DNA]</scope>
    <source>
        <tissue evidence="7">Leaf</tissue>
    </source>
</reference>
<feature type="region of interest" description="Disordered" evidence="5">
    <location>
        <begin position="104"/>
        <end position="174"/>
    </location>
</feature>
<proteinExistence type="predicted"/>
<accession>A0AAP0GXJ5</accession>
<dbReference type="CDD" id="cd16454">
    <property type="entry name" value="RING-H2_PA-TM-RING"/>
    <property type="match status" value="1"/>
</dbReference>
<dbReference type="PANTHER" id="PTHR45931">
    <property type="entry name" value="SI:CH211-59O9.10"/>
    <property type="match status" value="1"/>
</dbReference>
<feature type="region of interest" description="Disordered" evidence="5">
    <location>
        <begin position="219"/>
        <end position="280"/>
    </location>
</feature>
<feature type="region of interest" description="Disordered" evidence="5">
    <location>
        <begin position="52"/>
        <end position="77"/>
    </location>
</feature>
<dbReference type="GO" id="GO:0005634">
    <property type="term" value="C:nucleus"/>
    <property type="evidence" value="ECO:0007669"/>
    <property type="project" value="TreeGrafter"/>
</dbReference>
<feature type="compositionally biased region" description="Low complexity" evidence="5">
    <location>
        <begin position="327"/>
        <end position="339"/>
    </location>
</feature>
<dbReference type="EMBL" id="JBCNJP010000019">
    <property type="protein sequence ID" value="KAK9062565.1"/>
    <property type="molecule type" value="Genomic_DNA"/>
</dbReference>
<keyword evidence="3" id="KW-0862">Zinc</keyword>
<evidence type="ECO:0000256" key="3">
    <source>
        <dbReference type="ARBA" id="ARBA00022833"/>
    </source>
</evidence>